<dbReference type="RefSeq" id="WP_035232698.1">
    <property type="nucleotide sequence ID" value="NZ_ARXV01000007.1"/>
</dbReference>
<dbReference type="Gene3D" id="1.10.260.40">
    <property type="entry name" value="lambda repressor-like DNA-binding domains"/>
    <property type="match status" value="1"/>
</dbReference>
<dbReference type="OrthoDB" id="9799384at2"/>
<dbReference type="EMBL" id="ARXV01000007">
    <property type="protein sequence ID" value="KGD64622.1"/>
    <property type="molecule type" value="Genomic_DNA"/>
</dbReference>
<dbReference type="PATRIC" id="fig|1177154.3.peg.2021"/>
<dbReference type="PANTHER" id="PTHR36511">
    <property type="entry name" value="MERR FAMILY BACTERIAL REGULATORY PROTEIN"/>
    <property type="match status" value="1"/>
</dbReference>
<protein>
    <recommendedName>
        <fullName evidence="6">Transcriptional regulator</fullName>
    </recommendedName>
</protein>
<dbReference type="STRING" id="1177154.Y5S_01988"/>
<sequence length="109" mass="12738">MAKKTDKKRDIFGELTEGFEALQDARQGKQTLQTTELELKDPLEITAAEIRSLRESLKVSRPIFANMLRMSVRTLERWEQDRGKPDQGSATLMRLIQRHPETLDWIREL</sequence>
<dbReference type="SUPFAM" id="SSF47413">
    <property type="entry name" value="lambda repressor-like DNA-binding domains"/>
    <property type="match status" value="1"/>
</dbReference>
<dbReference type="InterPro" id="IPR052359">
    <property type="entry name" value="HTH-type_reg/antitoxin"/>
</dbReference>
<keyword evidence="1" id="KW-0805">Transcription regulation</keyword>
<organism evidence="4 5">
    <name type="scientific">Alcanivorax nanhaiticus</name>
    <dbReference type="NCBI Taxonomy" id="1177154"/>
    <lineage>
        <taxon>Bacteria</taxon>
        <taxon>Pseudomonadati</taxon>
        <taxon>Pseudomonadota</taxon>
        <taxon>Gammaproteobacteria</taxon>
        <taxon>Oceanospirillales</taxon>
        <taxon>Alcanivoracaceae</taxon>
        <taxon>Alcanivorax</taxon>
    </lineage>
</organism>
<keyword evidence="2" id="KW-0238">DNA-binding</keyword>
<reference evidence="4 5" key="1">
    <citation type="submission" date="2012-09" db="EMBL/GenBank/DDBJ databases">
        <title>Genome Sequence of alkane-degrading Bacterium Alcanivorax sp. 19-m-6.</title>
        <authorList>
            <person name="Lai Q."/>
            <person name="Shao Z."/>
        </authorList>
    </citation>
    <scope>NUCLEOTIDE SEQUENCE [LARGE SCALE GENOMIC DNA]</scope>
    <source>
        <strain evidence="4 5">19-m-6</strain>
    </source>
</reference>
<dbReference type="AlphaFoldDB" id="A0A095SJ94"/>
<evidence type="ECO:0000313" key="5">
    <source>
        <dbReference type="Proteomes" id="UP000029444"/>
    </source>
</evidence>
<name>A0A095SJ94_9GAMM</name>
<dbReference type="Proteomes" id="UP000029444">
    <property type="component" value="Unassembled WGS sequence"/>
</dbReference>
<dbReference type="eggNOG" id="COG2944">
    <property type="taxonomic scope" value="Bacteria"/>
</dbReference>
<dbReference type="PANTHER" id="PTHR36511:SF3">
    <property type="entry name" value="ANTITOXIN HIGA-2"/>
    <property type="match status" value="1"/>
</dbReference>
<comment type="caution">
    <text evidence="4">The sequence shown here is derived from an EMBL/GenBank/DDBJ whole genome shotgun (WGS) entry which is preliminary data.</text>
</comment>
<proteinExistence type="predicted"/>
<gene>
    <name evidence="4" type="ORF">Y5S_01988</name>
</gene>
<evidence type="ECO:0008006" key="6">
    <source>
        <dbReference type="Google" id="ProtNLM"/>
    </source>
</evidence>
<dbReference type="GO" id="GO:0003677">
    <property type="term" value="F:DNA binding"/>
    <property type="evidence" value="ECO:0007669"/>
    <property type="project" value="UniProtKB-KW"/>
</dbReference>
<evidence type="ECO:0000313" key="4">
    <source>
        <dbReference type="EMBL" id="KGD64622.1"/>
    </source>
</evidence>
<keyword evidence="3" id="KW-0804">Transcription</keyword>
<dbReference type="InterPro" id="IPR010982">
    <property type="entry name" value="Lambda_DNA-bd_dom_sf"/>
</dbReference>
<evidence type="ECO:0000256" key="3">
    <source>
        <dbReference type="ARBA" id="ARBA00023163"/>
    </source>
</evidence>
<evidence type="ECO:0000256" key="1">
    <source>
        <dbReference type="ARBA" id="ARBA00023015"/>
    </source>
</evidence>
<accession>A0A095SJ94</accession>
<keyword evidence="5" id="KW-1185">Reference proteome</keyword>
<evidence type="ECO:0000256" key="2">
    <source>
        <dbReference type="ARBA" id="ARBA00023125"/>
    </source>
</evidence>